<gene>
    <name evidence="2" type="ORF">DP106_05260</name>
</gene>
<comment type="caution">
    <text evidence="2">The sequence shown here is derived from an EMBL/GenBank/DDBJ whole genome shotgun (WGS) entry which is preliminary data.</text>
</comment>
<evidence type="ECO:0000259" key="1">
    <source>
        <dbReference type="Pfam" id="PF01978"/>
    </source>
</evidence>
<dbReference type="InterPro" id="IPR002831">
    <property type="entry name" value="Tscrpt_reg_TrmB_N"/>
</dbReference>
<protein>
    <submittedName>
        <fullName evidence="2">TrmB family transcriptional regulator</fullName>
    </submittedName>
</protein>
<proteinExistence type="predicted"/>
<keyword evidence="3" id="KW-1185">Reference proteome</keyword>
<dbReference type="EMBL" id="QMDW01000006">
    <property type="protein sequence ID" value="RJX50313.1"/>
    <property type="molecule type" value="Genomic_DNA"/>
</dbReference>
<dbReference type="RefSeq" id="WP_120083880.1">
    <property type="nucleotide sequence ID" value="NZ_QMDW01000006.1"/>
</dbReference>
<evidence type="ECO:0000313" key="3">
    <source>
        <dbReference type="Proteomes" id="UP000281564"/>
    </source>
</evidence>
<dbReference type="Pfam" id="PF01978">
    <property type="entry name" value="TrmB"/>
    <property type="match status" value="1"/>
</dbReference>
<reference evidence="2 3" key="1">
    <citation type="submission" date="2018-06" db="EMBL/GenBank/DDBJ databases">
        <title>Halonotius sp. F13-13 a new haloarchaeeon isolated from a solar saltern from Isla Cristina, Huelva, Spain.</title>
        <authorList>
            <person name="Duran-Viseras A."/>
            <person name="Sanchez-Porro C."/>
            <person name="Ventosa A."/>
        </authorList>
    </citation>
    <scope>NUCLEOTIDE SEQUENCE [LARGE SCALE GENOMIC DNA]</scope>
    <source>
        <strain evidence="2 3">CECT 7525</strain>
    </source>
</reference>
<dbReference type="InterPro" id="IPR036388">
    <property type="entry name" value="WH-like_DNA-bd_sf"/>
</dbReference>
<dbReference type="Gene3D" id="1.10.10.10">
    <property type="entry name" value="Winged helix-like DNA-binding domain superfamily/Winged helix DNA-binding domain"/>
    <property type="match status" value="1"/>
</dbReference>
<feature type="domain" description="Transcription regulator TrmB N-terminal" evidence="1">
    <location>
        <begin position="35"/>
        <end position="83"/>
    </location>
</feature>
<dbReference type="InterPro" id="IPR036390">
    <property type="entry name" value="WH_DNA-bd_sf"/>
</dbReference>
<organism evidence="2 3">
    <name type="scientific">Halonotius pteroides</name>
    <dbReference type="NCBI Taxonomy" id="268735"/>
    <lineage>
        <taxon>Archaea</taxon>
        <taxon>Methanobacteriati</taxon>
        <taxon>Methanobacteriota</taxon>
        <taxon>Stenosarchaea group</taxon>
        <taxon>Halobacteria</taxon>
        <taxon>Halobacteriales</taxon>
        <taxon>Haloferacaceae</taxon>
        <taxon>Halonotius</taxon>
    </lineage>
</organism>
<accession>A0A3A6QEY0</accession>
<sequence>MSTTEHTSLSRKQLQAIGAQLANDRKLNILTYAAAHEELTVSELKQDLDLPHSTAHEYCRELHEAGLLDRLQEKPATYAAVDFSIELSLDEVVSAVEEETQTLEYASQRYGDEILDEIMARWDEIEAGELTYREASASLKMDHADFLRVASELDLLNR</sequence>
<dbReference type="Proteomes" id="UP000281564">
    <property type="component" value="Unassembled WGS sequence"/>
</dbReference>
<dbReference type="OrthoDB" id="198396at2157"/>
<name>A0A3A6QEY0_9EURY</name>
<dbReference type="AlphaFoldDB" id="A0A3A6QEY0"/>
<evidence type="ECO:0000313" key="2">
    <source>
        <dbReference type="EMBL" id="RJX50313.1"/>
    </source>
</evidence>
<dbReference type="SUPFAM" id="SSF46785">
    <property type="entry name" value="Winged helix' DNA-binding domain"/>
    <property type="match status" value="1"/>
</dbReference>